<organism evidence="2 3">
    <name type="scientific">Magnetospirillum fulvum</name>
    <name type="common">Rhodospirillum fulvum</name>
    <dbReference type="NCBI Taxonomy" id="1082"/>
    <lineage>
        <taxon>Bacteria</taxon>
        <taxon>Pseudomonadati</taxon>
        <taxon>Pseudomonadota</taxon>
        <taxon>Alphaproteobacteria</taxon>
        <taxon>Rhodospirillales</taxon>
        <taxon>Rhodospirillaceae</taxon>
        <taxon>Magnetospirillum</taxon>
    </lineage>
</organism>
<dbReference type="Gene3D" id="1.10.1200.10">
    <property type="entry name" value="ACP-like"/>
    <property type="match status" value="1"/>
</dbReference>
<name>A0A1H6I361_MAGFU</name>
<keyword evidence="3" id="KW-1185">Reference proteome</keyword>
<feature type="domain" description="Carrier" evidence="1">
    <location>
        <begin position="1"/>
        <end position="78"/>
    </location>
</feature>
<dbReference type="SUPFAM" id="SSF47336">
    <property type="entry name" value="ACP-like"/>
    <property type="match status" value="1"/>
</dbReference>
<gene>
    <name evidence="2" type="ORF">SAMN04244559_02158</name>
</gene>
<protein>
    <recommendedName>
        <fullName evidence="1">Carrier domain-containing protein</fullName>
    </recommendedName>
</protein>
<evidence type="ECO:0000259" key="1">
    <source>
        <dbReference type="PROSITE" id="PS50075"/>
    </source>
</evidence>
<accession>A0A1H6I361</accession>
<dbReference type="RefSeq" id="WP_244511139.1">
    <property type="nucleotide sequence ID" value="NZ_FNWO01000008.1"/>
</dbReference>
<evidence type="ECO:0000313" key="2">
    <source>
        <dbReference type="EMBL" id="SEH40736.1"/>
    </source>
</evidence>
<dbReference type="InterPro" id="IPR009081">
    <property type="entry name" value="PP-bd_ACP"/>
</dbReference>
<dbReference type="AlphaFoldDB" id="A0A1H6I361"/>
<dbReference type="Proteomes" id="UP000182983">
    <property type="component" value="Unassembled WGS sequence"/>
</dbReference>
<dbReference type="PROSITE" id="PS50075">
    <property type="entry name" value="CARRIER"/>
    <property type="match status" value="1"/>
</dbReference>
<dbReference type="InterPro" id="IPR036736">
    <property type="entry name" value="ACP-like_sf"/>
</dbReference>
<reference evidence="3" key="1">
    <citation type="submission" date="2016-10" db="EMBL/GenBank/DDBJ databases">
        <authorList>
            <person name="Varghese N."/>
            <person name="Submissions S."/>
        </authorList>
    </citation>
    <scope>NUCLEOTIDE SEQUENCE [LARGE SCALE GENOMIC DNA]</scope>
    <source>
        <strain evidence="3">DSM 13234</strain>
    </source>
</reference>
<proteinExistence type="predicted"/>
<sequence length="84" mass="9623">MPMDKIRAFIEEQCLIEFDDSFPEDSNLFKEGVMDSYGYVHLCRFLEREFGIHFTEAEMTGNVLVSLTQIRDTVAAKLAQGAQQ</sequence>
<dbReference type="EMBL" id="FNWO01000008">
    <property type="protein sequence ID" value="SEH40736.1"/>
    <property type="molecule type" value="Genomic_DNA"/>
</dbReference>
<evidence type="ECO:0000313" key="3">
    <source>
        <dbReference type="Proteomes" id="UP000182983"/>
    </source>
</evidence>